<dbReference type="PANTHER" id="PTHR31649">
    <property type="entry name" value="AGAP009604-PA"/>
    <property type="match status" value="1"/>
</dbReference>
<gene>
    <name evidence="1" type="ORF">BegalDRAFT_1323</name>
</gene>
<dbReference type="Pfam" id="PF11901">
    <property type="entry name" value="DM9"/>
    <property type="match status" value="1"/>
</dbReference>
<dbReference type="eggNOG" id="ENOG502ZSBH">
    <property type="taxonomic scope" value="Bacteria"/>
</dbReference>
<accession>I3CF26</accession>
<proteinExistence type="predicted"/>
<dbReference type="InterPro" id="IPR006616">
    <property type="entry name" value="DM9_repeat"/>
</dbReference>
<dbReference type="EMBL" id="JH600070">
    <property type="protein sequence ID" value="EIJ42219.1"/>
    <property type="molecule type" value="Genomic_DNA"/>
</dbReference>
<dbReference type="OrthoDB" id="5635115at2"/>
<name>I3CF26_9GAMM</name>
<organism evidence="1 2">
    <name type="scientific">Beggiatoa alba B18LD</name>
    <dbReference type="NCBI Taxonomy" id="395493"/>
    <lineage>
        <taxon>Bacteria</taxon>
        <taxon>Pseudomonadati</taxon>
        <taxon>Pseudomonadota</taxon>
        <taxon>Gammaproteobacteria</taxon>
        <taxon>Thiotrichales</taxon>
        <taxon>Thiotrichaceae</taxon>
        <taxon>Beggiatoa</taxon>
    </lineage>
</organism>
<sequence length="285" mass="32164">MKNSMLYCKVFFLFMFIIMYMPRVYAEAEWQAASGDNIPNNAFVGGNEAPPEASSLFICRAVFHQGVHTGKARVGFNGCNIGWGDAEHTVSNYEVLLHNDNFTWVAMKDGKLPQGAVLGGREHSPNNENLYVCRAHYENGIHPGKIRAEFGGCHIGWGGKEILIKEYEVLVEKNTNTTQTQPAPMVEDIDLQSASLAIKNFYDTQGEWAGVFYMGDILQMRVEQGNTRRNNNNSVFHVEYRYIPIPNNPQGRTDTGIDRRTFTARHNQDGSYSIIKMGDYMSARF</sequence>
<dbReference type="AlphaFoldDB" id="I3CF26"/>
<protein>
    <submittedName>
        <fullName evidence="1">Uncharacterized protein</fullName>
    </submittedName>
</protein>
<dbReference type="SMART" id="SM00696">
    <property type="entry name" value="DM9"/>
    <property type="match status" value="2"/>
</dbReference>
<evidence type="ECO:0000313" key="2">
    <source>
        <dbReference type="Proteomes" id="UP000005744"/>
    </source>
</evidence>
<dbReference type="HOGENOM" id="CLU_975438_0_0_6"/>
<dbReference type="RefSeq" id="WP_002684975.1">
    <property type="nucleotide sequence ID" value="NZ_JH600070.1"/>
</dbReference>
<keyword evidence="2" id="KW-1185">Reference proteome</keyword>
<dbReference type="Proteomes" id="UP000005744">
    <property type="component" value="Unassembled WGS sequence"/>
</dbReference>
<reference evidence="1 2" key="1">
    <citation type="submission" date="2011-11" db="EMBL/GenBank/DDBJ databases">
        <title>Improved High-Quality Draft sequence of Beggiatoa alba B18lD.</title>
        <authorList>
            <consortium name="US DOE Joint Genome Institute"/>
            <person name="Lucas S."/>
            <person name="Han J."/>
            <person name="Lapidus A."/>
            <person name="Cheng J.-F."/>
            <person name="Goodwin L."/>
            <person name="Pitluck S."/>
            <person name="Peters L."/>
            <person name="Mikhailova N."/>
            <person name="Held B."/>
            <person name="Detter J.C."/>
            <person name="Han C."/>
            <person name="Tapia R."/>
            <person name="Land M."/>
            <person name="Hauser L."/>
            <person name="Kyrpides N."/>
            <person name="Ivanova N."/>
            <person name="Pagani I."/>
            <person name="Samuel K."/>
            <person name="Teske A."/>
            <person name="Mueller J."/>
            <person name="Woyke T."/>
        </authorList>
    </citation>
    <scope>NUCLEOTIDE SEQUENCE [LARGE SCALE GENOMIC DNA]</scope>
    <source>
        <strain evidence="1 2">B18LD</strain>
    </source>
</reference>
<evidence type="ECO:0000313" key="1">
    <source>
        <dbReference type="EMBL" id="EIJ42219.1"/>
    </source>
</evidence>
<dbReference type="PANTHER" id="PTHR31649:SF1">
    <property type="entry name" value="FARNESOIC ACID O-METHYL TRANSFERASE DOMAIN-CONTAINING PROTEIN"/>
    <property type="match status" value="1"/>
</dbReference>